<dbReference type="EMBL" id="VMKP01000001">
    <property type="protein sequence ID" value="TVO66187.1"/>
    <property type="molecule type" value="Genomic_DNA"/>
</dbReference>
<dbReference type="InterPro" id="IPR005619">
    <property type="entry name" value="Uncharacterised_YajG"/>
</dbReference>
<name>A0A557RLY3_9GAMM</name>
<dbReference type="PROSITE" id="PS51257">
    <property type="entry name" value="PROKAR_LIPOPROTEIN"/>
    <property type="match status" value="1"/>
</dbReference>
<proteinExistence type="predicted"/>
<reference evidence="2 3" key="1">
    <citation type="submission" date="2019-07" db="EMBL/GenBank/DDBJ databases">
        <title>Reclasification of Spiribacter aquaticus.</title>
        <authorList>
            <person name="Leon M.J."/>
            <person name="Sanchez-Porro C."/>
            <person name="Ventosa A."/>
        </authorList>
    </citation>
    <scope>NUCLEOTIDE SEQUENCE [LARGE SCALE GENOMIC DNA]</scope>
    <source>
        <strain evidence="2 3">SP30</strain>
    </source>
</reference>
<keyword evidence="1" id="KW-0732">Signal</keyword>
<keyword evidence="3" id="KW-1185">Reference proteome</keyword>
<dbReference type="AlphaFoldDB" id="A0A557RLY3"/>
<sequence length="193" mass="20679">MNRIIRSLVLIGLVSLLAACSQGTQNLRLSPQPPATEPVTDSDRGIALQVVDNRSQSDLGILENPNRSIIRLVAAQDLAYTVQLAAAEGLRGYGFRPTLWDGAGEPRLEIGIETLSHDVAVGVPYELTTRITLDAVAVAGGERFTSQAQTTRTRQRVLPPNAKANAEAVDAAITEALDRLLNAELAAFLADRE</sequence>
<comment type="caution">
    <text evidence="2">The sequence shown here is derived from an EMBL/GenBank/DDBJ whole genome shotgun (WGS) entry which is preliminary data.</text>
</comment>
<dbReference type="Proteomes" id="UP000316688">
    <property type="component" value="Unassembled WGS sequence"/>
</dbReference>
<organism evidence="2 3">
    <name type="scientific">Spiribacter aquaticus</name>
    <dbReference type="NCBI Taxonomy" id="1935996"/>
    <lineage>
        <taxon>Bacteria</taxon>
        <taxon>Pseudomonadati</taxon>
        <taxon>Pseudomonadota</taxon>
        <taxon>Gammaproteobacteria</taxon>
        <taxon>Chromatiales</taxon>
        <taxon>Ectothiorhodospiraceae</taxon>
        <taxon>Spiribacter</taxon>
    </lineage>
</organism>
<feature type="signal peptide" evidence="1">
    <location>
        <begin position="1"/>
        <end position="18"/>
    </location>
</feature>
<evidence type="ECO:0000256" key="1">
    <source>
        <dbReference type="SAM" id="SignalP"/>
    </source>
</evidence>
<evidence type="ECO:0000313" key="3">
    <source>
        <dbReference type="Proteomes" id="UP000316688"/>
    </source>
</evidence>
<dbReference type="Pfam" id="PF03923">
    <property type="entry name" value="Lipoprotein_16"/>
    <property type="match status" value="1"/>
</dbReference>
<dbReference type="RefSeq" id="WP_144346775.1">
    <property type="nucleotide sequence ID" value="NZ_VMKP01000001.1"/>
</dbReference>
<protein>
    <recommendedName>
        <fullName evidence="4">ABC-type transport auxiliary lipoprotein component domain-containing protein</fullName>
    </recommendedName>
</protein>
<feature type="chain" id="PRO_5021834964" description="ABC-type transport auxiliary lipoprotein component domain-containing protein" evidence="1">
    <location>
        <begin position="19"/>
        <end position="193"/>
    </location>
</feature>
<accession>A0A557RLY3</accession>
<evidence type="ECO:0000313" key="2">
    <source>
        <dbReference type="EMBL" id="TVO66187.1"/>
    </source>
</evidence>
<gene>
    <name evidence="2" type="ORF">FPL11_00330</name>
</gene>
<evidence type="ECO:0008006" key="4">
    <source>
        <dbReference type="Google" id="ProtNLM"/>
    </source>
</evidence>